<keyword evidence="1" id="KW-0004">4Fe-4S</keyword>
<dbReference type="PANTHER" id="PTHR43498">
    <property type="entry name" value="FERREDOXIN:COB-COM HETERODISULFIDE REDUCTASE SUBUNIT A"/>
    <property type="match status" value="1"/>
</dbReference>
<dbReference type="GO" id="GO:0051539">
    <property type="term" value="F:4 iron, 4 sulfur cluster binding"/>
    <property type="evidence" value="ECO:0007669"/>
    <property type="project" value="UniProtKB-KW"/>
</dbReference>
<evidence type="ECO:0000256" key="2">
    <source>
        <dbReference type="ARBA" id="ARBA00022723"/>
    </source>
</evidence>
<dbReference type="PATRIC" id="fig|1543721.4.peg.1226"/>
<protein>
    <submittedName>
        <fullName evidence="6">FAD-dependent oxidoreductase</fullName>
    </submittedName>
</protein>
<dbReference type="InterPro" id="IPR039650">
    <property type="entry name" value="HdrA-like"/>
</dbReference>
<evidence type="ECO:0000313" key="7">
    <source>
        <dbReference type="Proteomes" id="UP000034410"/>
    </source>
</evidence>
<proteinExistence type="predicted"/>
<gene>
    <name evidence="6" type="ORF">AAY24_05925</name>
</gene>
<keyword evidence="3" id="KW-0560">Oxidoreductase</keyword>
<keyword evidence="7" id="KW-1185">Reference proteome</keyword>
<accession>A0A0F7JZ41</accession>
<organism evidence="6 7">
    <name type="scientific">Sedimenticola thiotaurini</name>
    <dbReference type="NCBI Taxonomy" id="1543721"/>
    <lineage>
        <taxon>Bacteria</taxon>
        <taxon>Pseudomonadati</taxon>
        <taxon>Pseudomonadota</taxon>
        <taxon>Gammaproteobacteria</taxon>
        <taxon>Chromatiales</taxon>
        <taxon>Sedimenticolaceae</taxon>
        <taxon>Sedimenticola</taxon>
    </lineage>
</organism>
<dbReference type="EMBL" id="CP011412">
    <property type="protein sequence ID" value="AKH19963.1"/>
    <property type="molecule type" value="Genomic_DNA"/>
</dbReference>
<dbReference type="Proteomes" id="UP000034410">
    <property type="component" value="Chromosome"/>
</dbReference>
<evidence type="ECO:0000313" key="6">
    <source>
        <dbReference type="EMBL" id="AKH19963.1"/>
    </source>
</evidence>
<dbReference type="GO" id="GO:0016491">
    <property type="term" value="F:oxidoreductase activity"/>
    <property type="evidence" value="ECO:0007669"/>
    <property type="project" value="UniProtKB-KW"/>
</dbReference>
<dbReference type="SUPFAM" id="SSF51905">
    <property type="entry name" value="FAD/NAD(P)-binding domain"/>
    <property type="match status" value="1"/>
</dbReference>
<reference evidence="6 7" key="1">
    <citation type="journal article" date="2015" name="Genome Announc.">
        <title>Complete Genome Sequence of Sedimenticola thiotaurini Strain SIP-G1, a Polyphosphate- and Polyhydroxyalkanoate-Accumulating Sulfur-Oxidizing Gammaproteobacterium Isolated from Salt Marsh Sediments.</title>
        <authorList>
            <person name="Flood B.E."/>
            <person name="Jones D.S."/>
            <person name="Bailey J.V."/>
        </authorList>
    </citation>
    <scope>NUCLEOTIDE SEQUENCE [LARGE SCALE GENOMIC DNA]</scope>
    <source>
        <strain evidence="6 7">SIP-G1</strain>
    </source>
</reference>
<dbReference type="KEGG" id="seds:AAY24_05925"/>
<dbReference type="RefSeq" id="WP_046858898.1">
    <property type="nucleotide sequence ID" value="NZ_CP011412.1"/>
</dbReference>
<dbReference type="PANTHER" id="PTHR43498:SF1">
    <property type="entry name" value="COB--COM HETERODISULFIDE REDUCTASE IRON-SULFUR SUBUNIT A"/>
    <property type="match status" value="1"/>
</dbReference>
<sequence length="451" mass="48624">MQWQLNQVHQTDHSLPVLTEVDVVVVGGGAAGIAAAVTSAQRGLKTLLVERYGFCGGAAVAGLSGTICGMYLSTDALKSGPEQVVFGFTERFRAAMALRNGITDPQLYGKTWTVTHDPLVWREVGEGLLIDAGVQMLYHTQVIGVIKEDDTLHGVVLNSKSGIGAVHAKVVIDASGDADVVARAGYSFKLGDDGHIQNPTMIFRLAGVDTDRFKAYWGDDTISSQKVIKALIEADSTGGYELPRSKIWIFETPRPGELLINATRVLGRDGRDLNVLDPVDHTEAEQVGRGQAREYARFLRDQVPGCEASFINDTGVEVGIRQTRSIVGVETLSDSDVVNRRKRADGVVRSPWPIEMHNGQKPTVEWLLDDYYEVPYGALVPAQGENLLVAGRCLSAQHQALASARVTAQCFGYGHAAGIAAVTAIRERIPLRAISGEQIRALLNEDGAALD</sequence>
<keyword evidence="2" id="KW-0479">Metal-binding</keyword>
<evidence type="ECO:0000256" key="3">
    <source>
        <dbReference type="ARBA" id="ARBA00023002"/>
    </source>
</evidence>
<keyword evidence="4" id="KW-0408">Iron</keyword>
<evidence type="ECO:0000256" key="4">
    <source>
        <dbReference type="ARBA" id="ARBA00023004"/>
    </source>
</evidence>
<evidence type="ECO:0000256" key="5">
    <source>
        <dbReference type="ARBA" id="ARBA00023014"/>
    </source>
</evidence>
<dbReference type="OrthoDB" id="9777740at2"/>
<name>A0A0F7JZ41_9GAMM</name>
<evidence type="ECO:0000256" key="1">
    <source>
        <dbReference type="ARBA" id="ARBA00022485"/>
    </source>
</evidence>
<dbReference type="InterPro" id="IPR036188">
    <property type="entry name" value="FAD/NAD-bd_sf"/>
</dbReference>
<keyword evidence="5" id="KW-0411">Iron-sulfur</keyword>
<dbReference type="AlphaFoldDB" id="A0A0F7JZ41"/>
<dbReference type="Pfam" id="PF12831">
    <property type="entry name" value="FAD_oxidored"/>
    <property type="match status" value="1"/>
</dbReference>
<dbReference type="GO" id="GO:0046872">
    <property type="term" value="F:metal ion binding"/>
    <property type="evidence" value="ECO:0007669"/>
    <property type="project" value="UniProtKB-KW"/>
</dbReference>
<dbReference type="Gene3D" id="3.50.50.60">
    <property type="entry name" value="FAD/NAD(P)-binding domain"/>
    <property type="match status" value="1"/>
</dbReference>